<evidence type="ECO:0000313" key="1">
    <source>
        <dbReference type="EMBL" id="GAA4715752.1"/>
    </source>
</evidence>
<protein>
    <recommendedName>
        <fullName evidence="3">Right-handed parallel beta-helix repeat-containing protein</fullName>
    </recommendedName>
</protein>
<comment type="caution">
    <text evidence="1">The sequence shown here is derived from an EMBL/GenBank/DDBJ whole genome shotgun (WGS) entry which is preliminary data.</text>
</comment>
<keyword evidence="2" id="KW-1185">Reference proteome</keyword>
<reference evidence="2" key="1">
    <citation type="journal article" date="2019" name="Int. J. Syst. Evol. Microbiol.">
        <title>The Global Catalogue of Microorganisms (GCM) 10K type strain sequencing project: providing services to taxonomists for standard genome sequencing and annotation.</title>
        <authorList>
            <consortium name="The Broad Institute Genomics Platform"/>
            <consortium name="The Broad Institute Genome Sequencing Center for Infectious Disease"/>
            <person name="Wu L."/>
            <person name="Ma J."/>
        </authorList>
    </citation>
    <scope>NUCLEOTIDE SEQUENCE [LARGE SCALE GENOMIC DNA]</scope>
    <source>
        <strain evidence="2">JCM 18531</strain>
    </source>
</reference>
<evidence type="ECO:0008006" key="3">
    <source>
        <dbReference type="Google" id="ProtNLM"/>
    </source>
</evidence>
<dbReference type="SUPFAM" id="SSF51126">
    <property type="entry name" value="Pectin lyase-like"/>
    <property type="match status" value="1"/>
</dbReference>
<accession>A0ABP8XUW3</accession>
<dbReference type="Proteomes" id="UP001499974">
    <property type="component" value="Unassembled WGS sequence"/>
</dbReference>
<dbReference type="InterPro" id="IPR011050">
    <property type="entry name" value="Pectin_lyase_fold/virulence"/>
</dbReference>
<dbReference type="EMBL" id="BAABKM010000003">
    <property type="protein sequence ID" value="GAA4715752.1"/>
    <property type="molecule type" value="Genomic_DNA"/>
</dbReference>
<sequence>MTDPDAGSKLSITDSEVRAPGYYEGAVWGGNLTLTRVEVTGGQHSVHCQSTCTVTDSWLHGQYNDPAKSFHTNAFITNGGHGIVLRHNTLHCDSTLNSNDGGCTADVSLFGDFERVYDVLVEGNLLKANASSISYCAYGGYQPAKRFPVATQIRFVDNVFERGTNGKCGVYGPATSFQSSATGNLWTGNRFDDGTTVNP</sequence>
<proteinExistence type="predicted"/>
<organism evidence="1 2">
    <name type="scientific">Nocardioides conyzicola</name>
    <dbReference type="NCBI Taxonomy" id="1651781"/>
    <lineage>
        <taxon>Bacteria</taxon>
        <taxon>Bacillati</taxon>
        <taxon>Actinomycetota</taxon>
        <taxon>Actinomycetes</taxon>
        <taxon>Propionibacteriales</taxon>
        <taxon>Nocardioidaceae</taxon>
        <taxon>Nocardioides</taxon>
    </lineage>
</organism>
<gene>
    <name evidence="1" type="ORF">GCM10023349_39310</name>
</gene>
<name>A0ABP8XUW3_9ACTN</name>
<evidence type="ECO:0000313" key="2">
    <source>
        <dbReference type="Proteomes" id="UP001499974"/>
    </source>
</evidence>